<keyword evidence="2" id="KW-1185">Reference proteome</keyword>
<reference evidence="2" key="1">
    <citation type="submission" date="2019-12" db="EMBL/GenBank/DDBJ databases">
        <title>Complete genome of Terracaulis silvestris 0127_4.</title>
        <authorList>
            <person name="Vieira S."/>
            <person name="Riedel T."/>
            <person name="Sproer C."/>
            <person name="Pascual J."/>
            <person name="Boedeker C."/>
            <person name="Overmann J."/>
        </authorList>
    </citation>
    <scope>NUCLEOTIDE SEQUENCE [LARGE SCALE GENOMIC DNA]</scope>
    <source>
        <strain evidence="2">0127_4</strain>
    </source>
</reference>
<dbReference type="KEGG" id="tsv:DSM104635_00492"/>
<dbReference type="RefSeq" id="WP_158764679.1">
    <property type="nucleotide sequence ID" value="NZ_CP047045.1"/>
</dbReference>
<organism evidence="1 2">
    <name type="scientific">Terricaulis silvestris</name>
    <dbReference type="NCBI Taxonomy" id="2686094"/>
    <lineage>
        <taxon>Bacteria</taxon>
        <taxon>Pseudomonadati</taxon>
        <taxon>Pseudomonadota</taxon>
        <taxon>Alphaproteobacteria</taxon>
        <taxon>Caulobacterales</taxon>
        <taxon>Caulobacteraceae</taxon>
        <taxon>Terricaulis</taxon>
    </lineage>
</organism>
<protein>
    <submittedName>
        <fullName evidence="1">Uncharacterized protein</fullName>
    </submittedName>
</protein>
<dbReference type="AlphaFoldDB" id="A0A6I6MGE3"/>
<name>A0A6I6MGE3_9CAUL</name>
<evidence type="ECO:0000313" key="2">
    <source>
        <dbReference type="Proteomes" id="UP000431269"/>
    </source>
</evidence>
<dbReference type="Proteomes" id="UP000431269">
    <property type="component" value="Chromosome"/>
</dbReference>
<dbReference type="EMBL" id="CP047045">
    <property type="protein sequence ID" value="QGZ93680.1"/>
    <property type="molecule type" value="Genomic_DNA"/>
</dbReference>
<accession>A0A6I6MGE3</accession>
<gene>
    <name evidence="1" type="ORF">DSM104635_00492</name>
</gene>
<proteinExistence type="predicted"/>
<evidence type="ECO:0000313" key="1">
    <source>
        <dbReference type="EMBL" id="QGZ93680.1"/>
    </source>
</evidence>
<sequence>MIIRVRGDAAVLEEIDNLRALKVVAPVTLRGAPAFALAIAAAGRPDGEAVWVSEQWLRDQAGEQPTAWTVDFEKMLAFAEAKGWRDEAAKAVRAHMVWQD</sequence>